<dbReference type="Pfam" id="PF00928">
    <property type="entry name" value="Adap_comp_sub"/>
    <property type="match status" value="1"/>
</dbReference>
<dbReference type="PIRSF" id="PIRSF005992">
    <property type="entry name" value="Clathrin_mu"/>
    <property type="match status" value="1"/>
</dbReference>
<sequence length="441" mass="50343">MASAVFFLDLKGKPLLSRNYRGDIPMSAVEKFPILLMEAEEESWAVPPCFSHEGINYLYITHKNLYLLALTKNNSNASQILLFLHQVVKVLTEYFKELEEESIRDNFVIIYELLDELMDFGFPQTTDTKILKEYITQQFHILDLGPRKPSLPPAAVTNAVSWRSEGLKYRKNEAFLDVVESINLLISHTGQVLRSEVLGSVQMKCFLSGMPELRLGLNDKVLFDHQSNTGAPIRSAGGTTGKSIEMEDVKFHQCVRLSRFENDRTISFIPPDGEFELMSYRLNTTVKPLIWVDCKVNTYSDTRIEIIVKARAQFKKKSTANNVEIRIPVPEDADSPKFESTAGKVKWEPENSCIVWTLKQLGGGRDFSVRAELGLPAVKDLEAEMSRAKRPIKVKFNIPYYTTSGIQVRYLKITEPKLQYPSFPWVRYITNSGEDYTIRMS</sequence>
<dbReference type="STRING" id="857566.A0A1E3PIE8"/>
<dbReference type="InterPro" id="IPR028565">
    <property type="entry name" value="MHD"/>
</dbReference>
<dbReference type="AlphaFoldDB" id="A0A1E3PIE8"/>
<evidence type="ECO:0000259" key="8">
    <source>
        <dbReference type="PROSITE" id="PS51072"/>
    </source>
</evidence>
<dbReference type="InterPro" id="IPR001392">
    <property type="entry name" value="Clathrin_mu"/>
</dbReference>
<evidence type="ECO:0000256" key="3">
    <source>
        <dbReference type="ARBA" id="ARBA00022448"/>
    </source>
</evidence>
<keyword evidence="10" id="KW-1185">Reference proteome</keyword>
<dbReference type="InterPro" id="IPR018240">
    <property type="entry name" value="Clathrin_mu_CS"/>
</dbReference>
<feature type="domain" description="MHD" evidence="8">
    <location>
        <begin position="171"/>
        <end position="439"/>
    </location>
</feature>
<keyword evidence="4 7" id="KW-0653">Protein transport</keyword>
<dbReference type="InterPro" id="IPR050431">
    <property type="entry name" value="Adaptor_comp_med_subunit"/>
</dbReference>
<evidence type="ECO:0000256" key="7">
    <source>
        <dbReference type="PIRNR" id="PIRNR005992"/>
    </source>
</evidence>
<dbReference type="PROSITE" id="PS00990">
    <property type="entry name" value="CLAT_ADAPTOR_M_1"/>
    <property type="match status" value="1"/>
</dbReference>
<evidence type="ECO:0000256" key="6">
    <source>
        <dbReference type="ARBA" id="ARBA00023329"/>
    </source>
</evidence>
<dbReference type="CDD" id="cd09250">
    <property type="entry name" value="AP-1_Mu1_Cterm"/>
    <property type="match status" value="1"/>
</dbReference>
<organism evidence="9 10">
    <name type="scientific">Nadsonia fulvescens var. elongata DSM 6958</name>
    <dbReference type="NCBI Taxonomy" id="857566"/>
    <lineage>
        <taxon>Eukaryota</taxon>
        <taxon>Fungi</taxon>
        <taxon>Dikarya</taxon>
        <taxon>Ascomycota</taxon>
        <taxon>Saccharomycotina</taxon>
        <taxon>Dipodascomycetes</taxon>
        <taxon>Dipodascales</taxon>
        <taxon>Dipodascales incertae sedis</taxon>
        <taxon>Nadsonia</taxon>
    </lineage>
</organism>
<dbReference type="Pfam" id="PF01217">
    <property type="entry name" value="Clat_adaptor_s"/>
    <property type="match status" value="1"/>
</dbReference>
<dbReference type="Gene3D" id="2.60.40.1170">
    <property type="entry name" value="Mu homology domain, subdomain B"/>
    <property type="match status" value="2"/>
</dbReference>
<comment type="similarity">
    <text evidence="2 7">Belongs to the adaptor complexes medium subunit family.</text>
</comment>
<dbReference type="FunFam" id="3.30.450.60:FF:000006">
    <property type="entry name" value="AP-1 complex subunit mu-1 isoform 1"/>
    <property type="match status" value="1"/>
</dbReference>
<evidence type="ECO:0000256" key="2">
    <source>
        <dbReference type="ARBA" id="ARBA00005324"/>
    </source>
</evidence>
<dbReference type="Gene3D" id="3.30.450.60">
    <property type="match status" value="1"/>
</dbReference>
<name>A0A1E3PIE8_9ASCO</name>
<comment type="subcellular location">
    <subcellularLocation>
        <location evidence="1">Cytoplasmic vesicle</location>
        <location evidence="1">Clathrin-coated vesicle membrane</location>
    </subcellularLocation>
</comment>
<evidence type="ECO:0000256" key="5">
    <source>
        <dbReference type="ARBA" id="ARBA00023136"/>
    </source>
</evidence>
<dbReference type="PRINTS" id="PR00314">
    <property type="entry name" value="CLATHRINADPT"/>
</dbReference>
<gene>
    <name evidence="9" type="ORF">NADFUDRAFT_46920</name>
</gene>
<dbReference type="InterPro" id="IPR011012">
    <property type="entry name" value="Longin-like_dom_sf"/>
</dbReference>
<dbReference type="PROSITE" id="PS51072">
    <property type="entry name" value="MHD"/>
    <property type="match status" value="1"/>
</dbReference>
<reference evidence="9 10" key="1">
    <citation type="journal article" date="2016" name="Proc. Natl. Acad. Sci. U.S.A.">
        <title>Comparative genomics of biotechnologically important yeasts.</title>
        <authorList>
            <person name="Riley R."/>
            <person name="Haridas S."/>
            <person name="Wolfe K.H."/>
            <person name="Lopes M.R."/>
            <person name="Hittinger C.T."/>
            <person name="Goeker M."/>
            <person name="Salamov A.A."/>
            <person name="Wisecaver J.H."/>
            <person name="Long T.M."/>
            <person name="Calvey C.H."/>
            <person name="Aerts A.L."/>
            <person name="Barry K.W."/>
            <person name="Choi C."/>
            <person name="Clum A."/>
            <person name="Coughlan A.Y."/>
            <person name="Deshpande S."/>
            <person name="Douglass A.P."/>
            <person name="Hanson S.J."/>
            <person name="Klenk H.-P."/>
            <person name="LaButti K.M."/>
            <person name="Lapidus A."/>
            <person name="Lindquist E.A."/>
            <person name="Lipzen A.M."/>
            <person name="Meier-Kolthoff J.P."/>
            <person name="Ohm R.A."/>
            <person name="Otillar R.P."/>
            <person name="Pangilinan J.L."/>
            <person name="Peng Y."/>
            <person name="Rokas A."/>
            <person name="Rosa C.A."/>
            <person name="Scheuner C."/>
            <person name="Sibirny A.A."/>
            <person name="Slot J.C."/>
            <person name="Stielow J.B."/>
            <person name="Sun H."/>
            <person name="Kurtzman C.P."/>
            <person name="Blackwell M."/>
            <person name="Grigoriev I.V."/>
            <person name="Jeffries T.W."/>
        </authorList>
    </citation>
    <scope>NUCLEOTIDE SEQUENCE [LARGE SCALE GENOMIC DNA]</scope>
    <source>
        <strain evidence="9 10">DSM 6958</strain>
    </source>
</reference>
<dbReference type="SUPFAM" id="SSF64356">
    <property type="entry name" value="SNARE-like"/>
    <property type="match status" value="1"/>
</dbReference>
<keyword evidence="6" id="KW-0968">Cytoplasmic vesicle</keyword>
<dbReference type="Proteomes" id="UP000095009">
    <property type="component" value="Unassembled WGS sequence"/>
</dbReference>
<dbReference type="PANTHER" id="PTHR10529">
    <property type="entry name" value="AP COMPLEX SUBUNIT MU"/>
    <property type="match status" value="1"/>
</dbReference>
<dbReference type="PROSITE" id="PS00991">
    <property type="entry name" value="CLAT_ADAPTOR_M_2"/>
    <property type="match status" value="1"/>
</dbReference>
<evidence type="ECO:0000256" key="1">
    <source>
        <dbReference type="ARBA" id="ARBA00004640"/>
    </source>
</evidence>
<dbReference type="CDD" id="cd14835">
    <property type="entry name" value="AP1_Mu_N"/>
    <property type="match status" value="1"/>
</dbReference>
<proteinExistence type="inferred from homology"/>
<dbReference type="GO" id="GO:0006886">
    <property type="term" value="P:intracellular protein transport"/>
    <property type="evidence" value="ECO:0007669"/>
    <property type="project" value="UniProtKB-UniRule"/>
</dbReference>
<dbReference type="InterPro" id="IPR036168">
    <property type="entry name" value="AP2_Mu_C_sf"/>
</dbReference>
<evidence type="ECO:0000313" key="9">
    <source>
        <dbReference type="EMBL" id="ODQ65183.1"/>
    </source>
</evidence>
<dbReference type="GO" id="GO:0030665">
    <property type="term" value="C:clathrin-coated vesicle membrane"/>
    <property type="evidence" value="ECO:0007669"/>
    <property type="project" value="UniProtKB-SubCell"/>
</dbReference>
<keyword evidence="3 7" id="KW-0813">Transport</keyword>
<dbReference type="EMBL" id="KV454410">
    <property type="protein sequence ID" value="ODQ65183.1"/>
    <property type="molecule type" value="Genomic_DNA"/>
</dbReference>
<dbReference type="GO" id="GO:0030131">
    <property type="term" value="C:clathrin adaptor complex"/>
    <property type="evidence" value="ECO:0007669"/>
    <property type="project" value="UniProtKB-UniRule"/>
</dbReference>
<dbReference type="SUPFAM" id="SSF49447">
    <property type="entry name" value="Second domain of Mu2 adaptin subunit (ap50) of ap2 adaptor"/>
    <property type="match status" value="1"/>
</dbReference>
<dbReference type="GO" id="GO:0016192">
    <property type="term" value="P:vesicle-mediated transport"/>
    <property type="evidence" value="ECO:0007669"/>
    <property type="project" value="InterPro"/>
</dbReference>
<evidence type="ECO:0000256" key="4">
    <source>
        <dbReference type="ARBA" id="ARBA00022927"/>
    </source>
</evidence>
<evidence type="ECO:0000313" key="10">
    <source>
        <dbReference type="Proteomes" id="UP000095009"/>
    </source>
</evidence>
<protein>
    <submittedName>
        <fullName evidence="9">Clathrin adaptor, mu subunit</fullName>
    </submittedName>
</protein>
<keyword evidence="5" id="KW-0472">Membrane</keyword>
<dbReference type="OrthoDB" id="10259133at2759"/>
<dbReference type="InterPro" id="IPR022775">
    <property type="entry name" value="AP_mu_sigma_su"/>
</dbReference>
<accession>A0A1E3PIE8</accession>